<evidence type="ECO:0000256" key="3">
    <source>
        <dbReference type="ARBA" id="ARBA00022490"/>
    </source>
</evidence>
<dbReference type="GO" id="GO:0005815">
    <property type="term" value="C:microtubule organizing center"/>
    <property type="evidence" value="ECO:0007669"/>
    <property type="project" value="TreeGrafter"/>
</dbReference>
<keyword evidence="9" id="KW-0131">Cell cycle</keyword>
<evidence type="ECO:0000256" key="10">
    <source>
        <dbReference type="SAM" id="Coils"/>
    </source>
</evidence>
<name>V4UG32_CITCL</name>
<proteinExistence type="inferred from homology"/>
<dbReference type="Gramene" id="ESR61246">
    <property type="protein sequence ID" value="ESR61246"/>
    <property type="gene ID" value="CICLE_v10018232mg"/>
</dbReference>
<evidence type="ECO:0000256" key="4">
    <source>
        <dbReference type="ARBA" id="ARBA00022618"/>
    </source>
</evidence>
<keyword evidence="3" id="KW-0963">Cytoplasm</keyword>
<dbReference type="PANTHER" id="PTHR19378:SF0">
    <property type="entry name" value="HAUS AUGMIN-LIKE COMPLEX SUBUNIT 3"/>
    <property type="match status" value="1"/>
</dbReference>
<evidence type="ECO:0000256" key="8">
    <source>
        <dbReference type="ARBA" id="ARBA00023212"/>
    </source>
</evidence>
<protein>
    <recommendedName>
        <fullName evidence="11">HAUS augmin-like complex subunit 3 N-terminal domain-containing protein</fullName>
    </recommendedName>
</protein>
<dbReference type="GO" id="GO:0031023">
    <property type="term" value="P:microtubule organizing center organization"/>
    <property type="evidence" value="ECO:0007669"/>
    <property type="project" value="TreeGrafter"/>
</dbReference>
<dbReference type="InterPro" id="IPR032733">
    <property type="entry name" value="HAUS3_N"/>
</dbReference>
<sequence>MMFSGATLAYKAEAVELQKRLRHLQSEFDVLTAHGSTLVQGRRARVSASSTLNGHLTTLDDSLSARNLQMTAVLERTASTA</sequence>
<evidence type="ECO:0000256" key="2">
    <source>
        <dbReference type="ARBA" id="ARBA00009645"/>
    </source>
</evidence>
<dbReference type="GO" id="GO:0051301">
    <property type="term" value="P:cell division"/>
    <property type="evidence" value="ECO:0007669"/>
    <property type="project" value="UniProtKB-KW"/>
</dbReference>
<dbReference type="InParanoid" id="V4UG32"/>
<dbReference type="Proteomes" id="UP000030687">
    <property type="component" value="Unassembled WGS sequence"/>
</dbReference>
<dbReference type="Pfam" id="PF14932">
    <property type="entry name" value="HAUS-augmin3"/>
    <property type="match status" value="1"/>
</dbReference>
<reference evidence="12 13" key="1">
    <citation type="submission" date="2013-10" db="EMBL/GenBank/DDBJ databases">
        <authorList>
            <consortium name="International Citrus Genome Consortium"/>
            <person name="Jenkins J."/>
            <person name="Schmutz J."/>
            <person name="Prochnik S."/>
            <person name="Rokhsar D."/>
            <person name="Gmitter F."/>
            <person name="Ollitrault P."/>
            <person name="Machado M."/>
            <person name="Talon M."/>
            <person name="Wincker P."/>
            <person name="Jaillon O."/>
            <person name="Morgante M."/>
        </authorList>
    </citation>
    <scope>NUCLEOTIDE SEQUENCE</scope>
    <source>
        <strain evidence="13">cv. Clemenules</strain>
    </source>
</reference>
<evidence type="ECO:0000259" key="11">
    <source>
        <dbReference type="Pfam" id="PF14932"/>
    </source>
</evidence>
<evidence type="ECO:0000256" key="9">
    <source>
        <dbReference type="ARBA" id="ARBA00023306"/>
    </source>
</evidence>
<feature type="coiled-coil region" evidence="10">
    <location>
        <begin position="7"/>
        <end position="34"/>
    </location>
</feature>
<gene>
    <name evidence="12" type="ORF">CICLE_v10018232mg</name>
</gene>
<dbReference type="GO" id="GO:0070652">
    <property type="term" value="C:HAUS complex"/>
    <property type="evidence" value="ECO:0007669"/>
    <property type="project" value="InterPro"/>
</dbReference>
<keyword evidence="5" id="KW-0493">Microtubule</keyword>
<keyword evidence="4" id="KW-0132">Cell division</keyword>
<comment type="subcellular location">
    <subcellularLocation>
        <location evidence="1">Cytoplasm</location>
        <location evidence="1">Cytoskeleton</location>
        <location evidence="1">Spindle</location>
    </subcellularLocation>
</comment>
<dbReference type="GO" id="GO:0072686">
    <property type="term" value="C:mitotic spindle"/>
    <property type="evidence" value="ECO:0007669"/>
    <property type="project" value="TreeGrafter"/>
</dbReference>
<evidence type="ECO:0000256" key="5">
    <source>
        <dbReference type="ARBA" id="ARBA00022701"/>
    </source>
</evidence>
<evidence type="ECO:0000313" key="13">
    <source>
        <dbReference type="Proteomes" id="UP000030687"/>
    </source>
</evidence>
<keyword evidence="6" id="KW-0498">Mitosis</keyword>
<evidence type="ECO:0000256" key="1">
    <source>
        <dbReference type="ARBA" id="ARBA00004186"/>
    </source>
</evidence>
<keyword evidence="8" id="KW-0206">Cytoskeleton</keyword>
<dbReference type="EMBL" id="KI536312">
    <property type="protein sequence ID" value="ESR61246.1"/>
    <property type="molecule type" value="Genomic_DNA"/>
</dbReference>
<dbReference type="OMA" id="ISWWDAT"/>
<dbReference type="PANTHER" id="PTHR19378">
    <property type="entry name" value="GOLGIN- RELATED"/>
    <property type="match status" value="1"/>
</dbReference>
<organism evidence="12 13">
    <name type="scientific">Citrus clementina</name>
    <name type="common">Clementine</name>
    <name type="synonym">Citrus deliciosa x Citrus sinensis</name>
    <dbReference type="NCBI Taxonomy" id="85681"/>
    <lineage>
        <taxon>Eukaryota</taxon>
        <taxon>Viridiplantae</taxon>
        <taxon>Streptophyta</taxon>
        <taxon>Embryophyta</taxon>
        <taxon>Tracheophyta</taxon>
        <taxon>Spermatophyta</taxon>
        <taxon>Magnoliopsida</taxon>
        <taxon>eudicotyledons</taxon>
        <taxon>Gunneridae</taxon>
        <taxon>Pentapetalae</taxon>
        <taxon>rosids</taxon>
        <taxon>malvids</taxon>
        <taxon>Sapindales</taxon>
        <taxon>Rutaceae</taxon>
        <taxon>Aurantioideae</taxon>
        <taxon>Citrus</taxon>
    </lineage>
</organism>
<dbReference type="OrthoDB" id="2159690at2759"/>
<feature type="domain" description="HAUS augmin-like complex subunit 3 N-terminal" evidence="11">
    <location>
        <begin position="6"/>
        <end position="80"/>
    </location>
</feature>
<accession>V4UG32</accession>
<comment type="similarity">
    <text evidence="2">Belongs to the HAUS3 family.</text>
</comment>
<evidence type="ECO:0000256" key="6">
    <source>
        <dbReference type="ARBA" id="ARBA00022776"/>
    </source>
</evidence>
<dbReference type="AlphaFoldDB" id="V4UG32"/>
<evidence type="ECO:0000256" key="7">
    <source>
        <dbReference type="ARBA" id="ARBA00023054"/>
    </source>
</evidence>
<dbReference type="KEGG" id="cic:CICLE_v10018232mg"/>
<dbReference type="STRING" id="85681.V4UG32"/>
<keyword evidence="7 10" id="KW-0175">Coiled coil</keyword>
<evidence type="ECO:0000313" key="12">
    <source>
        <dbReference type="EMBL" id="ESR61246.1"/>
    </source>
</evidence>
<keyword evidence="13" id="KW-1185">Reference proteome</keyword>
<dbReference type="GO" id="GO:0051225">
    <property type="term" value="P:spindle assembly"/>
    <property type="evidence" value="ECO:0007669"/>
    <property type="project" value="InterPro"/>
</dbReference>
<dbReference type="GO" id="GO:0005874">
    <property type="term" value="C:microtubule"/>
    <property type="evidence" value="ECO:0007669"/>
    <property type="project" value="UniProtKB-KW"/>
</dbReference>
<dbReference type="InterPro" id="IPR026206">
    <property type="entry name" value="HAUS3"/>
</dbReference>